<evidence type="ECO:0000313" key="1">
    <source>
        <dbReference type="EMBL" id="RIB19716.1"/>
    </source>
</evidence>
<evidence type="ECO:0000313" key="2">
    <source>
        <dbReference type="Proteomes" id="UP000266673"/>
    </source>
</evidence>
<reference evidence="1 2" key="1">
    <citation type="submission" date="2018-06" db="EMBL/GenBank/DDBJ databases">
        <title>Comparative genomics reveals the genomic features of Rhizophagus irregularis, R. cerebriforme, R. diaphanum and Gigaspora rosea, and their symbiotic lifestyle signature.</title>
        <authorList>
            <person name="Morin E."/>
            <person name="San Clemente H."/>
            <person name="Chen E.C.H."/>
            <person name="De La Providencia I."/>
            <person name="Hainaut M."/>
            <person name="Kuo A."/>
            <person name="Kohler A."/>
            <person name="Murat C."/>
            <person name="Tang N."/>
            <person name="Roy S."/>
            <person name="Loubradou J."/>
            <person name="Henrissat B."/>
            <person name="Grigoriev I.V."/>
            <person name="Corradi N."/>
            <person name="Roux C."/>
            <person name="Martin F.M."/>
        </authorList>
    </citation>
    <scope>NUCLEOTIDE SEQUENCE [LARGE SCALE GENOMIC DNA]</scope>
    <source>
        <strain evidence="1 2">DAOM 194757</strain>
    </source>
</reference>
<comment type="caution">
    <text evidence="1">The sequence shown here is derived from an EMBL/GenBank/DDBJ whole genome shotgun (WGS) entry which is preliminary data.</text>
</comment>
<organism evidence="1 2">
    <name type="scientific">Gigaspora rosea</name>
    <dbReference type="NCBI Taxonomy" id="44941"/>
    <lineage>
        <taxon>Eukaryota</taxon>
        <taxon>Fungi</taxon>
        <taxon>Fungi incertae sedis</taxon>
        <taxon>Mucoromycota</taxon>
        <taxon>Glomeromycotina</taxon>
        <taxon>Glomeromycetes</taxon>
        <taxon>Diversisporales</taxon>
        <taxon>Gigasporaceae</taxon>
        <taxon>Gigaspora</taxon>
    </lineage>
</organism>
<accession>A0A397VKL8</accession>
<dbReference type="OrthoDB" id="2423195at2759"/>
<proteinExistence type="predicted"/>
<dbReference type="Proteomes" id="UP000266673">
    <property type="component" value="Unassembled WGS sequence"/>
</dbReference>
<dbReference type="EMBL" id="QKWP01000457">
    <property type="protein sequence ID" value="RIB19716.1"/>
    <property type="molecule type" value="Genomic_DNA"/>
</dbReference>
<protein>
    <submittedName>
        <fullName evidence="1">Uncharacterized protein</fullName>
    </submittedName>
</protein>
<sequence length="96" mass="11612">MLPKMNAEHFENQCKLRIKEIRWEVSDLRDAAIKNRTLTYEEKLKIRNVMYNTSTNVEMAVQDSRKVRVRVRVKIIKVRIKINTELREDHFLLEVQ</sequence>
<keyword evidence="2" id="KW-1185">Reference proteome</keyword>
<dbReference type="AlphaFoldDB" id="A0A397VKL8"/>
<name>A0A397VKL8_9GLOM</name>
<gene>
    <name evidence="1" type="ORF">C2G38_2181073</name>
</gene>